<name>A0A175RWU6_9HYPH</name>
<dbReference type="InterPro" id="IPR013762">
    <property type="entry name" value="Integrase-like_cat_sf"/>
</dbReference>
<dbReference type="Gene3D" id="1.10.443.10">
    <property type="entry name" value="Intergrase catalytic core"/>
    <property type="match status" value="1"/>
</dbReference>
<dbReference type="SUPFAM" id="SSF56349">
    <property type="entry name" value="DNA breaking-rejoining enzymes"/>
    <property type="match status" value="1"/>
</dbReference>
<comment type="caution">
    <text evidence="2">The sequence shown here is derived from an EMBL/GenBank/DDBJ whole genome shotgun (WGS) entry which is preliminary data.</text>
</comment>
<evidence type="ECO:0000313" key="2">
    <source>
        <dbReference type="EMBL" id="KTR07359.1"/>
    </source>
</evidence>
<evidence type="ECO:0000313" key="3">
    <source>
        <dbReference type="Proteomes" id="UP000078529"/>
    </source>
</evidence>
<dbReference type="RefSeq" id="WP_058599125.1">
    <property type="nucleotide sequence ID" value="NZ_LDQA01000011.1"/>
</dbReference>
<keyword evidence="3" id="KW-1185">Reference proteome</keyword>
<organism evidence="2 3">
    <name type="scientific">Aureimonas ureilytica</name>
    <dbReference type="NCBI Taxonomy" id="401562"/>
    <lineage>
        <taxon>Bacteria</taxon>
        <taxon>Pseudomonadati</taxon>
        <taxon>Pseudomonadota</taxon>
        <taxon>Alphaproteobacteria</taxon>
        <taxon>Hyphomicrobiales</taxon>
        <taxon>Aurantimonadaceae</taxon>
        <taxon>Aureimonas</taxon>
    </lineage>
</organism>
<dbReference type="EMBL" id="LDQA01000011">
    <property type="protein sequence ID" value="KTR07359.1"/>
    <property type="molecule type" value="Genomic_DNA"/>
</dbReference>
<gene>
    <name evidence="2" type="ORF">NS365_04715</name>
</gene>
<dbReference type="InterPro" id="IPR011010">
    <property type="entry name" value="DNA_brk_join_enz"/>
</dbReference>
<reference evidence="2 3" key="1">
    <citation type="journal article" date="2016" name="Front. Microbiol.">
        <title>Genomic Resource of Rice Seed Associated Bacteria.</title>
        <authorList>
            <person name="Midha S."/>
            <person name="Bansal K."/>
            <person name="Sharma S."/>
            <person name="Kumar N."/>
            <person name="Patil P.P."/>
            <person name="Chaudhry V."/>
            <person name="Patil P.B."/>
        </authorList>
    </citation>
    <scope>NUCLEOTIDE SEQUENCE [LARGE SCALE GENOMIC DNA]</scope>
    <source>
        <strain evidence="2 3">NS365</strain>
    </source>
</reference>
<dbReference type="GO" id="GO:0006310">
    <property type="term" value="P:DNA recombination"/>
    <property type="evidence" value="ECO:0007669"/>
    <property type="project" value="UniProtKB-KW"/>
</dbReference>
<proteinExistence type="predicted"/>
<protein>
    <submittedName>
        <fullName evidence="2">Integrase</fullName>
    </submittedName>
</protein>
<dbReference type="GO" id="GO:0015074">
    <property type="term" value="P:DNA integration"/>
    <property type="evidence" value="ECO:0007669"/>
    <property type="project" value="InterPro"/>
</dbReference>
<evidence type="ECO:0000256" key="1">
    <source>
        <dbReference type="ARBA" id="ARBA00023172"/>
    </source>
</evidence>
<dbReference type="Proteomes" id="UP000078529">
    <property type="component" value="Unassembled WGS sequence"/>
</dbReference>
<keyword evidence="1" id="KW-0233">DNA recombination</keyword>
<sequence>MTGTPGLKRRRRKDGEALYWVASAISRQATSYPTPTIRIHATDPAEIASLCQRYTAELLEWISNDKGTKPKRFDGTMRGLITVYRKSPDSAYQDLKANSRGMYDESLDLLEKTVGTRQLARLSGADFRRWYKKFREPAPPKKPGELPGPERIRRAFKAMQLVRIVIKFGVTENIPECVRLATILENMRFEAPRAREAFVTFAQSSAIIAKAIEMGKPSIAIAQALQFELTLRQIDVIGYWTIVEDGSKAGIVYLGRRWSGGLLWNEIDAEGILRKRTTKTGQEAVHDTNAYPLLAQVLALIPPEKRIGPIITKEKTGLPYRYRDFANIWRRVATKAGVPGTTWNRDSRAGGVTEGTDAGVDLEAMRHHANHSQIATTARYSRKTLSKTRTVASARVAAREPTTKA</sequence>
<dbReference type="AlphaFoldDB" id="A0A175RWU6"/>
<accession>A0A175RWU6</accession>
<dbReference type="PATRIC" id="fig|401562.4.peg.499"/>
<dbReference type="GO" id="GO:0003677">
    <property type="term" value="F:DNA binding"/>
    <property type="evidence" value="ECO:0007669"/>
    <property type="project" value="InterPro"/>
</dbReference>